<evidence type="ECO:0008006" key="3">
    <source>
        <dbReference type="Google" id="ProtNLM"/>
    </source>
</evidence>
<keyword evidence="1" id="KW-0732">Signal</keyword>
<evidence type="ECO:0000313" key="2">
    <source>
        <dbReference type="EMBL" id="KFD64824.1"/>
    </source>
</evidence>
<name>A0A085N5S8_9BILA</name>
<dbReference type="Proteomes" id="UP000030758">
    <property type="component" value="Unassembled WGS sequence"/>
</dbReference>
<sequence length="91" mass="10020">MFYHCFPALCSLFRPSEAPLLLRCLVHLFLQDVSLLYAPLNHPTATDIITDSDSCLMSACRESCSTVLIPAKEFNEGGLLASSRKDVSLDV</sequence>
<dbReference type="AlphaFoldDB" id="A0A085N5S8"/>
<evidence type="ECO:0000256" key="1">
    <source>
        <dbReference type="SAM" id="SignalP"/>
    </source>
</evidence>
<accession>A0A085N5S8</accession>
<protein>
    <recommendedName>
        <fullName evidence="3">Secreted protein</fullName>
    </recommendedName>
</protein>
<feature type="signal peptide" evidence="1">
    <location>
        <begin position="1"/>
        <end position="18"/>
    </location>
</feature>
<dbReference type="EMBL" id="KL367550">
    <property type="protein sequence ID" value="KFD64824.1"/>
    <property type="molecule type" value="Genomic_DNA"/>
</dbReference>
<proteinExistence type="predicted"/>
<gene>
    <name evidence="2" type="ORF">M514_23036</name>
</gene>
<feature type="chain" id="PRO_5001795658" description="Secreted protein" evidence="1">
    <location>
        <begin position="19"/>
        <end position="91"/>
    </location>
</feature>
<reference evidence="2" key="1">
    <citation type="journal article" date="2014" name="Nat. Genet.">
        <title>Genome and transcriptome of the porcine whipworm Trichuris suis.</title>
        <authorList>
            <person name="Jex A.R."/>
            <person name="Nejsum P."/>
            <person name="Schwarz E.M."/>
            <person name="Hu L."/>
            <person name="Young N.D."/>
            <person name="Hall R.S."/>
            <person name="Korhonen P.K."/>
            <person name="Liao S."/>
            <person name="Thamsborg S."/>
            <person name="Xia J."/>
            <person name="Xu P."/>
            <person name="Wang S."/>
            <person name="Scheerlinck J.P."/>
            <person name="Hofmann A."/>
            <person name="Sternberg P.W."/>
            <person name="Wang J."/>
            <person name="Gasser R.B."/>
        </authorList>
    </citation>
    <scope>NUCLEOTIDE SEQUENCE [LARGE SCALE GENOMIC DNA]</scope>
    <source>
        <strain evidence="2">DCEP-RM93F</strain>
    </source>
</reference>
<organism evidence="2">
    <name type="scientific">Trichuris suis</name>
    <name type="common">pig whipworm</name>
    <dbReference type="NCBI Taxonomy" id="68888"/>
    <lineage>
        <taxon>Eukaryota</taxon>
        <taxon>Metazoa</taxon>
        <taxon>Ecdysozoa</taxon>
        <taxon>Nematoda</taxon>
        <taxon>Enoplea</taxon>
        <taxon>Dorylaimia</taxon>
        <taxon>Trichinellida</taxon>
        <taxon>Trichuridae</taxon>
        <taxon>Trichuris</taxon>
    </lineage>
</organism>